<dbReference type="Proteomes" id="UP000247409">
    <property type="component" value="Unassembled WGS sequence"/>
</dbReference>
<evidence type="ECO:0000313" key="3">
    <source>
        <dbReference type="Proteomes" id="UP000247409"/>
    </source>
</evidence>
<proteinExistence type="predicted"/>
<dbReference type="PANTHER" id="PTHR37946:SF1">
    <property type="entry name" value="SLL1969 PROTEIN"/>
    <property type="match status" value="1"/>
</dbReference>
<keyword evidence="1" id="KW-0732">Signal</keyword>
<dbReference type="InterPro" id="IPR029058">
    <property type="entry name" value="AB_hydrolase_fold"/>
</dbReference>
<reference evidence="2 3" key="1">
    <citation type="journal article" date="2018" name="Mol. Biol. Evol.">
        <title>Analysis of the draft genome of the red seaweed Gracilariopsis chorda provides insights into genome size evolution in Rhodophyta.</title>
        <authorList>
            <person name="Lee J."/>
            <person name="Yang E.C."/>
            <person name="Graf L."/>
            <person name="Yang J.H."/>
            <person name="Qiu H."/>
            <person name="Zel Zion U."/>
            <person name="Chan C.X."/>
            <person name="Stephens T.G."/>
            <person name="Weber A.P.M."/>
            <person name="Boo G.H."/>
            <person name="Boo S.M."/>
            <person name="Kim K.M."/>
            <person name="Shin Y."/>
            <person name="Jung M."/>
            <person name="Lee S.J."/>
            <person name="Yim H.S."/>
            <person name="Lee J.H."/>
            <person name="Bhattacharya D."/>
            <person name="Yoon H.S."/>
        </authorList>
    </citation>
    <scope>NUCLEOTIDE SEQUENCE [LARGE SCALE GENOMIC DNA]</scope>
    <source>
        <strain evidence="2 3">SKKU-2015</strain>
        <tissue evidence="2">Whole body</tissue>
    </source>
</reference>
<dbReference type="SUPFAM" id="SSF53474">
    <property type="entry name" value="alpha/beta-Hydrolases"/>
    <property type="match status" value="1"/>
</dbReference>
<gene>
    <name evidence="2" type="ORF">BWQ96_08775</name>
</gene>
<evidence type="ECO:0000313" key="2">
    <source>
        <dbReference type="EMBL" id="PXF41519.1"/>
    </source>
</evidence>
<protein>
    <recommendedName>
        <fullName evidence="4">AB hydrolase-1 domain-containing protein</fullName>
    </recommendedName>
</protein>
<name>A0A2V3IHI5_9FLOR</name>
<sequence length="248" mass="26742">MVRTATGRRGLVVLLHGFLGARLQMLPLAVALSSQYDVLNFGYRSRAAPLREHSEGLIDAVTTHLERQNVFPSSVNFVSHSFGGLVVHRAFAAGLGAVLGDHLSSARCVMIAPPVQGAALARAFHRDNVAGPQVVRDLVHGAARVVLGSHAGYELLMKDEQWFAAQLGRIPDQVQVLVVAGTGGRLNPLIADESDGIVGKAESILHRPHYRKELRLTHNLMLYSPSVISCIKDFLDGVEVGTLTKPPK</sequence>
<dbReference type="AlphaFoldDB" id="A0A2V3IHI5"/>
<evidence type="ECO:0000256" key="1">
    <source>
        <dbReference type="SAM" id="SignalP"/>
    </source>
</evidence>
<comment type="caution">
    <text evidence="2">The sequence shown here is derived from an EMBL/GenBank/DDBJ whole genome shotgun (WGS) entry which is preliminary data.</text>
</comment>
<feature type="chain" id="PRO_5016177673" description="AB hydrolase-1 domain-containing protein" evidence="1">
    <location>
        <begin position="32"/>
        <end position="248"/>
    </location>
</feature>
<accession>A0A2V3IHI5</accession>
<dbReference type="EMBL" id="NBIV01000211">
    <property type="protein sequence ID" value="PXF41519.1"/>
    <property type="molecule type" value="Genomic_DNA"/>
</dbReference>
<feature type="signal peptide" evidence="1">
    <location>
        <begin position="1"/>
        <end position="31"/>
    </location>
</feature>
<dbReference type="Gene3D" id="3.40.50.1820">
    <property type="entry name" value="alpha/beta hydrolase"/>
    <property type="match status" value="1"/>
</dbReference>
<organism evidence="2 3">
    <name type="scientific">Gracilariopsis chorda</name>
    <dbReference type="NCBI Taxonomy" id="448386"/>
    <lineage>
        <taxon>Eukaryota</taxon>
        <taxon>Rhodophyta</taxon>
        <taxon>Florideophyceae</taxon>
        <taxon>Rhodymeniophycidae</taxon>
        <taxon>Gracilariales</taxon>
        <taxon>Gracilariaceae</taxon>
        <taxon>Gracilariopsis</taxon>
    </lineage>
</organism>
<keyword evidence="3" id="KW-1185">Reference proteome</keyword>
<dbReference type="OrthoDB" id="5086500at2759"/>
<dbReference type="PANTHER" id="PTHR37946">
    <property type="entry name" value="SLL1969 PROTEIN"/>
    <property type="match status" value="1"/>
</dbReference>
<evidence type="ECO:0008006" key="4">
    <source>
        <dbReference type="Google" id="ProtNLM"/>
    </source>
</evidence>